<evidence type="ECO:0000256" key="2">
    <source>
        <dbReference type="ARBA" id="ARBA00022884"/>
    </source>
</evidence>
<dbReference type="SUPFAM" id="SSF50249">
    <property type="entry name" value="Nucleic acid-binding proteins"/>
    <property type="match status" value="1"/>
</dbReference>
<dbReference type="Proteomes" id="UP001156140">
    <property type="component" value="Unassembled WGS sequence"/>
</dbReference>
<dbReference type="NCBIfam" id="NF007494">
    <property type="entry name" value="PRK10089.1-3"/>
    <property type="match status" value="1"/>
</dbReference>
<keyword evidence="2 3" id="KW-0694">RNA-binding</keyword>
<evidence type="ECO:0000313" key="5">
    <source>
        <dbReference type="EMBL" id="MCI0128036.1"/>
    </source>
</evidence>
<accession>A0AA41UH61</accession>
<dbReference type="NCBIfam" id="NF007495">
    <property type="entry name" value="PRK10089.1-4"/>
    <property type="match status" value="1"/>
</dbReference>
<protein>
    <submittedName>
        <fullName evidence="5">tRNA-binding protein</fullName>
    </submittedName>
</protein>
<sequence>MASGRCSTVQSRLRAAEVRNSAVAEISYDDFLKVDIRTGTVIEARPFPEARKPAIILIIDFGPEIGIKKSSAQITVHYKPEDLVGRQVMAVVNFPPRQIGPLRSEVLTLGFEDEGGAIVLAATERQVPNGKRLL</sequence>
<keyword evidence="1 3" id="KW-0820">tRNA-binding</keyword>
<evidence type="ECO:0000256" key="3">
    <source>
        <dbReference type="PROSITE-ProRule" id="PRU00209"/>
    </source>
</evidence>
<gene>
    <name evidence="5" type="ORF">ML536_14500</name>
</gene>
<dbReference type="InterPro" id="IPR008231">
    <property type="entry name" value="CsaA"/>
</dbReference>
<dbReference type="EMBL" id="JALAZD010000001">
    <property type="protein sequence ID" value="MCI0128036.1"/>
    <property type="molecule type" value="Genomic_DNA"/>
</dbReference>
<dbReference type="PANTHER" id="PTHR11586">
    <property type="entry name" value="TRNA-AMINOACYLATION COFACTOR ARC1 FAMILY MEMBER"/>
    <property type="match status" value="1"/>
</dbReference>
<dbReference type="CDD" id="cd02798">
    <property type="entry name" value="tRNA_bind_CsaA"/>
    <property type="match status" value="1"/>
</dbReference>
<dbReference type="Gene3D" id="2.40.50.140">
    <property type="entry name" value="Nucleic acid-binding proteins"/>
    <property type="match status" value="1"/>
</dbReference>
<evidence type="ECO:0000313" key="6">
    <source>
        <dbReference type="Proteomes" id="UP001156140"/>
    </source>
</evidence>
<dbReference type="NCBIfam" id="TIGR02222">
    <property type="entry name" value="chap_CsaA"/>
    <property type="match status" value="1"/>
</dbReference>
<dbReference type="GO" id="GO:0000049">
    <property type="term" value="F:tRNA binding"/>
    <property type="evidence" value="ECO:0007669"/>
    <property type="project" value="UniProtKB-UniRule"/>
</dbReference>
<evidence type="ECO:0000256" key="1">
    <source>
        <dbReference type="ARBA" id="ARBA00022555"/>
    </source>
</evidence>
<dbReference type="NCBIfam" id="NF007493">
    <property type="entry name" value="PRK10089.1-2"/>
    <property type="match status" value="1"/>
</dbReference>
<name>A0AA41UH61_9HYPH</name>
<comment type="caution">
    <text evidence="5">The sequence shown here is derived from an EMBL/GenBank/DDBJ whole genome shotgun (WGS) entry which is preliminary data.</text>
</comment>
<keyword evidence="6" id="KW-1185">Reference proteome</keyword>
<proteinExistence type="predicted"/>
<dbReference type="PROSITE" id="PS50886">
    <property type="entry name" value="TRBD"/>
    <property type="match status" value="1"/>
</dbReference>
<organism evidence="5 6">
    <name type="scientific">Paradevosia shaoguanensis</name>
    <dbReference type="NCBI Taxonomy" id="1335043"/>
    <lineage>
        <taxon>Bacteria</taxon>
        <taxon>Pseudomonadati</taxon>
        <taxon>Pseudomonadota</taxon>
        <taxon>Alphaproteobacteria</taxon>
        <taxon>Hyphomicrobiales</taxon>
        <taxon>Devosiaceae</taxon>
        <taxon>Paradevosia</taxon>
    </lineage>
</organism>
<dbReference type="Pfam" id="PF01588">
    <property type="entry name" value="tRNA_bind"/>
    <property type="match status" value="1"/>
</dbReference>
<dbReference type="FunFam" id="2.40.50.140:FF:000165">
    <property type="entry name" value="Chaperone CsaA"/>
    <property type="match status" value="1"/>
</dbReference>
<evidence type="ECO:0000259" key="4">
    <source>
        <dbReference type="PROSITE" id="PS50886"/>
    </source>
</evidence>
<dbReference type="InterPro" id="IPR002547">
    <property type="entry name" value="tRNA-bd_dom"/>
</dbReference>
<dbReference type="PANTHER" id="PTHR11586:SF37">
    <property type="entry name" value="TRNA-BINDING DOMAIN-CONTAINING PROTEIN"/>
    <property type="match status" value="1"/>
</dbReference>
<dbReference type="InterPro" id="IPR012340">
    <property type="entry name" value="NA-bd_OB-fold"/>
</dbReference>
<dbReference type="InterPro" id="IPR051270">
    <property type="entry name" value="Tyrosine-tRNA_ligase_regulator"/>
</dbReference>
<dbReference type="AlphaFoldDB" id="A0AA41UH61"/>
<feature type="domain" description="TRNA-binding" evidence="4">
    <location>
        <begin position="30"/>
        <end position="134"/>
    </location>
</feature>
<reference evidence="5" key="1">
    <citation type="submission" date="2022-03" db="EMBL/GenBank/DDBJ databases">
        <title>The complete genome sequence of a Methyloterrigena soli.</title>
        <authorList>
            <person name="Zi Z."/>
        </authorList>
    </citation>
    <scope>NUCLEOTIDE SEQUENCE</scope>
    <source>
        <strain evidence="5">M48</strain>
    </source>
</reference>